<feature type="region of interest" description="Disordered" evidence="1">
    <location>
        <begin position="52"/>
        <end position="80"/>
    </location>
</feature>
<name>A0A8E2EI28_9PEZI</name>
<organism evidence="2 3">
    <name type="scientific">Lepidopterella palustris CBS 459.81</name>
    <dbReference type="NCBI Taxonomy" id="1314670"/>
    <lineage>
        <taxon>Eukaryota</taxon>
        <taxon>Fungi</taxon>
        <taxon>Dikarya</taxon>
        <taxon>Ascomycota</taxon>
        <taxon>Pezizomycotina</taxon>
        <taxon>Dothideomycetes</taxon>
        <taxon>Pleosporomycetidae</taxon>
        <taxon>Mytilinidiales</taxon>
        <taxon>Argynnaceae</taxon>
        <taxon>Lepidopterella</taxon>
    </lineage>
</organism>
<dbReference type="EMBL" id="KV744843">
    <property type="protein sequence ID" value="OCK84188.1"/>
    <property type="molecule type" value="Genomic_DNA"/>
</dbReference>
<evidence type="ECO:0000256" key="1">
    <source>
        <dbReference type="SAM" id="MobiDB-lite"/>
    </source>
</evidence>
<evidence type="ECO:0000313" key="3">
    <source>
        <dbReference type="Proteomes" id="UP000250266"/>
    </source>
</evidence>
<protein>
    <submittedName>
        <fullName evidence="2">Uncharacterized protein</fullName>
    </submittedName>
</protein>
<sequence>MSRTLPLIPLRNLKTTTYQIPSNTHIPNASLIYHPLTIYPSAYSLITPASIPSPSPSRNGATPCMGPPTKSSASSPAARVSASAVSPTRVVSRQRLERGMWWLCRRERGIFCWRI</sequence>
<dbReference type="Proteomes" id="UP000250266">
    <property type="component" value="Unassembled WGS sequence"/>
</dbReference>
<accession>A0A8E2EI28</accession>
<feature type="compositionally biased region" description="Low complexity" evidence="1">
    <location>
        <begin position="67"/>
        <end position="80"/>
    </location>
</feature>
<keyword evidence="3" id="KW-1185">Reference proteome</keyword>
<evidence type="ECO:0000313" key="2">
    <source>
        <dbReference type="EMBL" id="OCK84188.1"/>
    </source>
</evidence>
<feature type="non-terminal residue" evidence="2">
    <location>
        <position position="1"/>
    </location>
</feature>
<reference evidence="2 3" key="1">
    <citation type="journal article" date="2016" name="Nat. Commun.">
        <title>Ectomycorrhizal ecology is imprinted in the genome of the dominant symbiotic fungus Cenococcum geophilum.</title>
        <authorList>
            <consortium name="DOE Joint Genome Institute"/>
            <person name="Peter M."/>
            <person name="Kohler A."/>
            <person name="Ohm R.A."/>
            <person name="Kuo A."/>
            <person name="Krutzmann J."/>
            <person name="Morin E."/>
            <person name="Arend M."/>
            <person name="Barry K.W."/>
            <person name="Binder M."/>
            <person name="Choi C."/>
            <person name="Clum A."/>
            <person name="Copeland A."/>
            <person name="Grisel N."/>
            <person name="Haridas S."/>
            <person name="Kipfer T."/>
            <person name="LaButti K."/>
            <person name="Lindquist E."/>
            <person name="Lipzen A."/>
            <person name="Maire R."/>
            <person name="Meier B."/>
            <person name="Mihaltcheva S."/>
            <person name="Molinier V."/>
            <person name="Murat C."/>
            <person name="Poggeler S."/>
            <person name="Quandt C.A."/>
            <person name="Sperisen C."/>
            <person name="Tritt A."/>
            <person name="Tisserant E."/>
            <person name="Crous P.W."/>
            <person name="Henrissat B."/>
            <person name="Nehls U."/>
            <person name="Egli S."/>
            <person name="Spatafora J.W."/>
            <person name="Grigoriev I.V."/>
            <person name="Martin F.M."/>
        </authorList>
    </citation>
    <scope>NUCLEOTIDE SEQUENCE [LARGE SCALE GENOMIC DNA]</scope>
    <source>
        <strain evidence="2 3">CBS 459.81</strain>
    </source>
</reference>
<proteinExistence type="predicted"/>
<dbReference type="AlphaFoldDB" id="A0A8E2EI28"/>
<gene>
    <name evidence="2" type="ORF">K432DRAFT_140088</name>
</gene>